<feature type="signal peptide" evidence="2">
    <location>
        <begin position="1"/>
        <end position="23"/>
    </location>
</feature>
<evidence type="ECO:0000256" key="2">
    <source>
        <dbReference type="SAM" id="SignalP"/>
    </source>
</evidence>
<reference evidence="3 4" key="1">
    <citation type="submission" date="2018-06" db="EMBL/GenBank/DDBJ databases">
        <authorList>
            <consortium name="Pathogen Informatics"/>
            <person name="Doyle S."/>
        </authorList>
    </citation>
    <scope>NUCLEOTIDE SEQUENCE [LARGE SCALE GENOMIC DNA]</scope>
    <source>
        <strain evidence="3 4">NCTC13063</strain>
    </source>
</reference>
<dbReference type="AlphaFoldDB" id="A0AAQ1ZLL2"/>
<organism evidence="3 4">
    <name type="scientific">Segatella buccae</name>
    <dbReference type="NCBI Taxonomy" id="28126"/>
    <lineage>
        <taxon>Bacteria</taxon>
        <taxon>Pseudomonadati</taxon>
        <taxon>Bacteroidota</taxon>
        <taxon>Bacteroidia</taxon>
        <taxon>Bacteroidales</taxon>
        <taxon>Prevotellaceae</taxon>
        <taxon>Segatella</taxon>
    </lineage>
</organism>
<gene>
    <name evidence="3" type="ORF">NCTC13063_02235</name>
</gene>
<keyword evidence="2" id="KW-0732">Signal</keyword>
<dbReference type="EMBL" id="UGTJ01000002">
    <property type="protein sequence ID" value="SUB96477.1"/>
    <property type="molecule type" value="Genomic_DNA"/>
</dbReference>
<sequence length="72" mass="7890">MHTKQYLALAAAALLLFTLTAVSCGKANELPPIEETNNKANKEYKQPDPTVLNAAEQKEVDSVKAEYEKGIK</sequence>
<accession>A0AAQ1ZLL2</accession>
<dbReference type="GeneID" id="93537174"/>
<name>A0AAQ1ZLL2_9BACT</name>
<evidence type="ECO:0000313" key="4">
    <source>
        <dbReference type="Proteomes" id="UP000255283"/>
    </source>
</evidence>
<feature type="region of interest" description="Disordered" evidence="1">
    <location>
        <begin position="29"/>
        <end position="57"/>
    </location>
</feature>
<comment type="caution">
    <text evidence="3">The sequence shown here is derived from an EMBL/GenBank/DDBJ whole genome shotgun (WGS) entry which is preliminary data.</text>
</comment>
<feature type="chain" id="PRO_5042858679" evidence="2">
    <location>
        <begin position="24"/>
        <end position="72"/>
    </location>
</feature>
<dbReference type="PROSITE" id="PS51257">
    <property type="entry name" value="PROKAR_LIPOPROTEIN"/>
    <property type="match status" value="1"/>
</dbReference>
<feature type="compositionally biased region" description="Basic and acidic residues" evidence="1">
    <location>
        <begin position="36"/>
        <end position="46"/>
    </location>
</feature>
<protein>
    <submittedName>
        <fullName evidence="3">Uncharacterized protein</fullName>
    </submittedName>
</protein>
<dbReference type="RefSeq" id="WP_004343358.1">
    <property type="nucleotide sequence ID" value="NZ_CALLWX010000006.1"/>
</dbReference>
<dbReference type="Proteomes" id="UP000255283">
    <property type="component" value="Unassembled WGS sequence"/>
</dbReference>
<evidence type="ECO:0000313" key="3">
    <source>
        <dbReference type="EMBL" id="SUB96477.1"/>
    </source>
</evidence>
<proteinExistence type="predicted"/>
<evidence type="ECO:0000256" key="1">
    <source>
        <dbReference type="SAM" id="MobiDB-lite"/>
    </source>
</evidence>